<dbReference type="RefSeq" id="WP_078807664.1">
    <property type="nucleotide sequence ID" value="NZ_FUXI01000020.1"/>
</dbReference>
<dbReference type="NCBIfam" id="TIGR00678">
    <property type="entry name" value="holB"/>
    <property type="match status" value="1"/>
</dbReference>
<dbReference type="GO" id="GO:0008408">
    <property type="term" value="F:3'-5' exonuclease activity"/>
    <property type="evidence" value="ECO:0007669"/>
    <property type="project" value="InterPro"/>
</dbReference>
<dbReference type="AlphaFoldDB" id="A0A1T4PDB9"/>
<name>A0A1T4PDB9_9ENTE</name>
<dbReference type="Gene3D" id="3.40.50.300">
    <property type="entry name" value="P-loop containing nucleotide triphosphate hydrolases"/>
    <property type="match status" value="1"/>
</dbReference>
<proteinExistence type="predicted"/>
<dbReference type="GO" id="GO:0003887">
    <property type="term" value="F:DNA-directed DNA polymerase activity"/>
    <property type="evidence" value="ECO:0007669"/>
    <property type="project" value="InterPro"/>
</dbReference>
<dbReference type="Proteomes" id="UP000190328">
    <property type="component" value="Unassembled WGS sequence"/>
</dbReference>
<protein>
    <submittedName>
        <fullName evidence="1">DNA polymerase-3 subunit delta</fullName>
    </submittedName>
</protein>
<evidence type="ECO:0000313" key="2">
    <source>
        <dbReference type="Proteomes" id="UP000190328"/>
    </source>
</evidence>
<dbReference type="OrthoDB" id="9810148at2"/>
<accession>A0A1T4PDB9</accession>
<dbReference type="PANTHER" id="PTHR11669">
    <property type="entry name" value="REPLICATION FACTOR C / DNA POLYMERASE III GAMMA-TAU SUBUNIT"/>
    <property type="match status" value="1"/>
</dbReference>
<dbReference type="InterPro" id="IPR050238">
    <property type="entry name" value="DNA_Rep/Repair_Clamp_Loader"/>
</dbReference>
<dbReference type="SUPFAM" id="SSF52540">
    <property type="entry name" value="P-loop containing nucleoside triphosphate hydrolases"/>
    <property type="match status" value="1"/>
</dbReference>
<dbReference type="GO" id="GO:0006261">
    <property type="term" value="P:DNA-templated DNA replication"/>
    <property type="evidence" value="ECO:0007669"/>
    <property type="project" value="TreeGrafter"/>
</dbReference>
<gene>
    <name evidence="1" type="ORF">SAMN02745116_01730</name>
</gene>
<dbReference type="PANTHER" id="PTHR11669:SF8">
    <property type="entry name" value="DNA POLYMERASE III SUBUNIT DELTA"/>
    <property type="match status" value="1"/>
</dbReference>
<reference evidence="2" key="1">
    <citation type="submission" date="2017-02" db="EMBL/GenBank/DDBJ databases">
        <authorList>
            <person name="Varghese N."/>
            <person name="Submissions S."/>
        </authorList>
    </citation>
    <scope>NUCLEOTIDE SEQUENCE [LARGE SCALE GENOMIC DNA]</scope>
    <source>
        <strain evidence="2">ATCC BAA-1030</strain>
    </source>
</reference>
<keyword evidence="2" id="KW-1185">Reference proteome</keyword>
<evidence type="ECO:0000313" key="1">
    <source>
        <dbReference type="EMBL" id="SJZ88808.1"/>
    </source>
</evidence>
<dbReference type="Pfam" id="PF13177">
    <property type="entry name" value="DNA_pol3_delta2"/>
    <property type="match status" value="1"/>
</dbReference>
<dbReference type="STRING" id="263852.SAMN02745116_01730"/>
<organism evidence="1 2">
    <name type="scientific">Pilibacter termitis</name>
    <dbReference type="NCBI Taxonomy" id="263852"/>
    <lineage>
        <taxon>Bacteria</taxon>
        <taxon>Bacillati</taxon>
        <taxon>Bacillota</taxon>
        <taxon>Bacilli</taxon>
        <taxon>Lactobacillales</taxon>
        <taxon>Enterococcaceae</taxon>
        <taxon>Pilibacter</taxon>
    </lineage>
</organism>
<dbReference type="InterPro" id="IPR004622">
    <property type="entry name" value="DNA_pol_HolB"/>
</dbReference>
<sequence>MTNFQATQPVASEMLVKMVQKKRLAHAYLFEGKNSHDIEQASIWLLQALFCDQPKDELPCEECNSCKRVRAFQHPDVLVVAPDGRQIKVDQIRQIITSLSTSSMEGGYKALLIRQAETMNSSAANSLLKYLEEPDGKKLLLLQTEMNARILPTIQSRVQTLHFLPVSAKRMVELLTESGIAFSLAKDLSFLSETLEEAKNLAEQEQFLNLREAVKKFKSLCDNKQDKAFVYVGQNLQKQVNGKEFSDEEKRNNQEKVLKLLTALYEEELKEKPSAATAIEAINEAKARMTSNVPFQSAFEALSIRLLYGK</sequence>
<dbReference type="InterPro" id="IPR027417">
    <property type="entry name" value="P-loop_NTPase"/>
</dbReference>
<dbReference type="EMBL" id="FUXI01000020">
    <property type="protein sequence ID" value="SJZ88808.1"/>
    <property type="molecule type" value="Genomic_DNA"/>
</dbReference>